<reference evidence="1 2" key="1">
    <citation type="journal article" date="2015" name="BMC Genomics">
        <title>Comparative genomics and metabolic profiling of the genus Lysobacter.</title>
        <authorList>
            <person name="de Bruijn I."/>
            <person name="Cheng X."/>
            <person name="de Jager V."/>
            <person name="Exposito R.G."/>
            <person name="Watrous J."/>
            <person name="Patel N."/>
            <person name="Postma J."/>
            <person name="Dorrestein P.C."/>
            <person name="Kobayashi D."/>
            <person name="Raaijmakers J.M."/>
        </authorList>
    </citation>
    <scope>NUCLEOTIDE SEQUENCE [LARGE SCALE GENOMIC DNA]</scope>
    <source>
        <strain evidence="1 2">76</strain>
    </source>
</reference>
<protein>
    <submittedName>
        <fullName evidence="1">Uncharacterized protein</fullName>
    </submittedName>
</protein>
<dbReference type="Proteomes" id="UP000060787">
    <property type="component" value="Chromosome"/>
</dbReference>
<keyword evidence="2" id="KW-1185">Reference proteome</keyword>
<dbReference type="EMBL" id="CP011129">
    <property type="protein sequence ID" value="ALN83132.1"/>
    <property type="molecule type" value="Genomic_DNA"/>
</dbReference>
<accession>A0A0S2FHW2</accession>
<dbReference type="KEGG" id="lab:LA76x_5030"/>
<evidence type="ECO:0000313" key="2">
    <source>
        <dbReference type="Proteomes" id="UP000060787"/>
    </source>
</evidence>
<organism evidence="1 2">
    <name type="scientific">Lysobacter antibioticus</name>
    <dbReference type="NCBI Taxonomy" id="84531"/>
    <lineage>
        <taxon>Bacteria</taxon>
        <taxon>Pseudomonadati</taxon>
        <taxon>Pseudomonadota</taxon>
        <taxon>Gammaproteobacteria</taxon>
        <taxon>Lysobacterales</taxon>
        <taxon>Lysobacteraceae</taxon>
        <taxon>Lysobacter</taxon>
    </lineage>
</organism>
<evidence type="ECO:0000313" key="1">
    <source>
        <dbReference type="EMBL" id="ALN83132.1"/>
    </source>
</evidence>
<dbReference type="PATRIC" id="fig|84531.8.peg.5032"/>
<name>A0A0S2FHW2_LYSAN</name>
<proteinExistence type="predicted"/>
<gene>
    <name evidence="1" type="ORF">LA76x_5030</name>
</gene>
<dbReference type="STRING" id="84531.LA76x_5030"/>
<sequence length="66" mass="7730">MNDLTPAERAAFFVLLKRQPLFKWEREVLTELVLASLEKKGLIIRGGQEWRVTEHGRRRAESARKP</sequence>
<dbReference type="AlphaFoldDB" id="A0A0S2FHW2"/>
<dbReference type="RefSeq" id="WP_057919675.1">
    <property type="nucleotide sequence ID" value="NZ_CP011129.1"/>
</dbReference>